<dbReference type="RefSeq" id="WP_321399762.1">
    <property type="nucleotide sequence ID" value="NZ_CP139487.1"/>
</dbReference>
<reference evidence="2 3" key="1">
    <citation type="submission" date="2023-11" db="EMBL/GenBank/DDBJ databases">
        <title>Peredibacter starrii A3.12.</title>
        <authorList>
            <person name="Mitchell R.J."/>
        </authorList>
    </citation>
    <scope>NUCLEOTIDE SEQUENCE [LARGE SCALE GENOMIC DNA]</scope>
    <source>
        <strain evidence="2 3">A3.12</strain>
    </source>
</reference>
<dbReference type="Proteomes" id="UP001324634">
    <property type="component" value="Chromosome"/>
</dbReference>
<feature type="signal peptide" evidence="1">
    <location>
        <begin position="1"/>
        <end position="18"/>
    </location>
</feature>
<evidence type="ECO:0000313" key="3">
    <source>
        <dbReference type="Proteomes" id="UP001324634"/>
    </source>
</evidence>
<keyword evidence="1" id="KW-0732">Signal</keyword>
<feature type="chain" id="PRO_5043646218" description="C-type lysozyme inhibitor domain-containing protein" evidence="1">
    <location>
        <begin position="19"/>
        <end position="108"/>
    </location>
</feature>
<dbReference type="KEGG" id="psti:SOO65_09580"/>
<organism evidence="2 3">
    <name type="scientific">Peredibacter starrii</name>
    <dbReference type="NCBI Taxonomy" id="28202"/>
    <lineage>
        <taxon>Bacteria</taxon>
        <taxon>Pseudomonadati</taxon>
        <taxon>Bdellovibrionota</taxon>
        <taxon>Bacteriovoracia</taxon>
        <taxon>Bacteriovoracales</taxon>
        <taxon>Bacteriovoracaceae</taxon>
        <taxon>Peredibacter</taxon>
    </lineage>
</organism>
<sequence>MRTFILFIFCLMPSLVFARDCEVYGISDSPQALTCSFKRTEVKLRCKDGTYYLNQSKVDMAFHMEVEDGPVPLVFKSSNMQLTVLMHSKTNIEAELEQKGKVILGSCN</sequence>
<name>A0AAX4HUU0_9BACT</name>
<keyword evidence="3" id="KW-1185">Reference proteome</keyword>
<gene>
    <name evidence="2" type="ORF">SOO65_09580</name>
</gene>
<proteinExistence type="predicted"/>
<dbReference type="EMBL" id="CP139487">
    <property type="protein sequence ID" value="WPU67001.1"/>
    <property type="molecule type" value="Genomic_DNA"/>
</dbReference>
<protein>
    <recommendedName>
        <fullName evidence="4">C-type lysozyme inhibitor domain-containing protein</fullName>
    </recommendedName>
</protein>
<accession>A0AAX4HUU0</accession>
<dbReference type="AlphaFoldDB" id="A0AAX4HUU0"/>
<evidence type="ECO:0000313" key="2">
    <source>
        <dbReference type="EMBL" id="WPU67001.1"/>
    </source>
</evidence>
<evidence type="ECO:0000256" key="1">
    <source>
        <dbReference type="SAM" id="SignalP"/>
    </source>
</evidence>
<evidence type="ECO:0008006" key="4">
    <source>
        <dbReference type="Google" id="ProtNLM"/>
    </source>
</evidence>